<keyword evidence="5 12" id="KW-0812">Transmembrane</keyword>
<dbReference type="PANTHER" id="PTHR11893">
    <property type="entry name" value="INNEXIN"/>
    <property type="match status" value="1"/>
</dbReference>
<comment type="caution">
    <text evidence="12">Lacks conserved residue(s) required for the propagation of feature annotation.</text>
</comment>
<keyword evidence="9 12" id="KW-0406">Ion transport</keyword>
<comment type="subcellular location">
    <subcellularLocation>
        <location evidence="1">Cell junction</location>
        <location evidence="1">Gap junction</location>
    </subcellularLocation>
    <subcellularLocation>
        <location evidence="2 12">Cell membrane</location>
        <topology evidence="2 12">Multi-pass membrane protein</topology>
    </subcellularLocation>
</comment>
<organism evidence="13 14">
    <name type="scientific">Meloidogyne graminicola</name>
    <dbReference type="NCBI Taxonomy" id="189291"/>
    <lineage>
        <taxon>Eukaryota</taxon>
        <taxon>Metazoa</taxon>
        <taxon>Ecdysozoa</taxon>
        <taxon>Nematoda</taxon>
        <taxon>Chromadorea</taxon>
        <taxon>Rhabditida</taxon>
        <taxon>Tylenchina</taxon>
        <taxon>Tylenchomorpha</taxon>
        <taxon>Tylenchoidea</taxon>
        <taxon>Meloidogynidae</taxon>
        <taxon>Meloidogyninae</taxon>
        <taxon>Meloidogyne</taxon>
    </lineage>
</organism>
<evidence type="ECO:0000256" key="3">
    <source>
        <dbReference type="ARBA" id="ARBA00022448"/>
    </source>
</evidence>
<dbReference type="AlphaFoldDB" id="A0A8T0A252"/>
<evidence type="ECO:0000256" key="8">
    <source>
        <dbReference type="ARBA" id="ARBA00022989"/>
    </source>
</evidence>
<dbReference type="OrthoDB" id="5867527at2759"/>
<gene>
    <name evidence="12" type="primary">inx</name>
    <name evidence="13" type="ORF">Mgra_00001145</name>
</gene>
<evidence type="ECO:0000256" key="6">
    <source>
        <dbReference type="ARBA" id="ARBA00022868"/>
    </source>
</evidence>
<evidence type="ECO:0000256" key="4">
    <source>
        <dbReference type="ARBA" id="ARBA00022475"/>
    </source>
</evidence>
<name>A0A8T0A252_9BILA</name>
<dbReference type="GO" id="GO:0005921">
    <property type="term" value="C:gap junction"/>
    <property type="evidence" value="ECO:0007669"/>
    <property type="project" value="UniProtKB-SubCell"/>
</dbReference>
<comment type="function">
    <text evidence="12">Structural component of the gap junctions.</text>
</comment>
<comment type="caution">
    <text evidence="13">The sequence shown here is derived from an EMBL/GenBank/DDBJ whole genome shotgun (WGS) entry which is preliminary data.</text>
</comment>
<evidence type="ECO:0000256" key="5">
    <source>
        <dbReference type="ARBA" id="ARBA00022692"/>
    </source>
</evidence>
<dbReference type="InterPro" id="IPR000990">
    <property type="entry name" value="Innexin"/>
</dbReference>
<reference evidence="13" key="1">
    <citation type="journal article" date="2020" name="Ecol. Evol.">
        <title>Genome structure and content of the rice root-knot nematode (Meloidogyne graminicola).</title>
        <authorList>
            <person name="Phan N.T."/>
            <person name="Danchin E.G.J."/>
            <person name="Klopp C."/>
            <person name="Perfus-Barbeoch L."/>
            <person name="Kozlowski D.K."/>
            <person name="Koutsovoulos G.D."/>
            <person name="Lopez-Roques C."/>
            <person name="Bouchez O."/>
            <person name="Zahm M."/>
            <person name="Besnard G."/>
            <person name="Bellafiore S."/>
        </authorList>
    </citation>
    <scope>NUCLEOTIDE SEQUENCE</scope>
    <source>
        <strain evidence="13">VN-18</strain>
    </source>
</reference>
<dbReference type="PANTHER" id="PTHR11893:SF36">
    <property type="entry name" value="INNEXIN-5"/>
    <property type="match status" value="1"/>
</dbReference>
<keyword evidence="4" id="KW-1003">Cell membrane</keyword>
<keyword evidence="11 12" id="KW-0407">Ion channel</keyword>
<feature type="transmembrane region" description="Helical" evidence="12">
    <location>
        <begin position="224"/>
        <end position="246"/>
    </location>
</feature>
<evidence type="ECO:0000256" key="1">
    <source>
        <dbReference type="ARBA" id="ARBA00004610"/>
    </source>
</evidence>
<sequence>MNVFPMRPIERENREIHYYQWVPFILVGQALLMMLPKLLWNAFNWKTGLDTRSLIQLANKLAESGDYESKDTASKEIGTRFGIALTQAQRRQMKQTGGGQVSTIPAYPESLDGPWATNSFVTFCYLTLKMLNICSIFLQLYILTCFLGNTKEADSEHFWGVAVLKDLLEGRDWHKSGAFPRVTYCDFEIRQAAREMRPLKFSLQCVLMFIFSSLINMINEKIFLFLWFWLIALAAVGVFNLIYWLYHAFYLTSADRFVRCQLRLSVAKMPNDKEIRHFVRKYLSYDGITILRLIALNCDPTVCSLLVLFFRRNNEILNNAGIKTNNPNFLSTDKKKF</sequence>
<keyword evidence="7" id="KW-0965">Cell junction</keyword>
<feature type="transmembrane region" description="Helical" evidence="12">
    <location>
        <begin position="21"/>
        <end position="40"/>
    </location>
</feature>
<keyword evidence="14" id="KW-1185">Reference proteome</keyword>
<evidence type="ECO:0000256" key="7">
    <source>
        <dbReference type="ARBA" id="ARBA00022949"/>
    </source>
</evidence>
<evidence type="ECO:0000256" key="11">
    <source>
        <dbReference type="ARBA" id="ARBA00023303"/>
    </source>
</evidence>
<comment type="similarity">
    <text evidence="12">Belongs to the pannexin family.</text>
</comment>
<dbReference type="GO" id="GO:0005243">
    <property type="term" value="F:gap junction channel activity"/>
    <property type="evidence" value="ECO:0007669"/>
    <property type="project" value="TreeGrafter"/>
</dbReference>
<evidence type="ECO:0000313" key="14">
    <source>
        <dbReference type="Proteomes" id="UP000605970"/>
    </source>
</evidence>
<feature type="transmembrane region" description="Helical" evidence="12">
    <location>
        <begin position="120"/>
        <end position="143"/>
    </location>
</feature>
<proteinExistence type="inferred from homology"/>
<dbReference type="EMBL" id="JABEBT010000005">
    <property type="protein sequence ID" value="KAF7639468.1"/>
    <property type="molecule type" value="Genomic_DNA"/>
</dbReference>
<evidence type="ECO:0000256" key="9">
    <source>
        <dbReference type="ARBA" id="ARBA00023065"/>
    </source>
</evidence>
<evidence type="ECO:0000256" key="10">
    <source>
        <dbReference type="ARBA" id="ARBA00023136"/>
    </source>
</evidence>
<keyword evidence="3 12" id="KW-0813">Transport</keyword>
<evidence type="ECO:0000256" key="12">
    <source>
        <dbReference type="RuleBase" id="RU010713"/>
    </source>
</evidence>
<dbReference type="GO" id="GO:0034220">
    <property type="term" value="P:monoatomic ion transmembrane transport"/>
    <property type="evidence" value="ECO:0007669"/>
    <property type="project" value="UniProtKB-KW"/>
</dbReference>
<accession>A0A8T0A252</accession>
<dbReference type="PRINTS" id="PR01262">
    <property type="entry name" value="INNEXIN"/>
</dbReference>
<dbReference type="GO" id="GO:0005886">
    <property type="term" value="C:plasma membrane"/>
    <property type="evidence" value="ECO:0007669"/>
    <property type="project" value="UniProtKB-SubCell"/>
</dbReference>
<keyword evidence="8 12" id="KW-1133">Transmembrane helix</keyword>
<dbReference type="PROSITE" id="PS51013">
    <property type="entry name" value="PANNEXIN"/>
    <property type="match status" value="1"/>
</dbReference>
<evidence type="ECO:0000256" key="2">
    <source>
        <dbReference type="ARBA" id="ARBA00004651"/>
    </source>
</evidence>
<dbReference type="Pfam" id="PF00876">
    <property type="entry name" value="Innexin"/>
    <property type="match status" value="1"/>
</dbReference>
<dbReference type="Proteomes" id="UP000605970">
    <property type="component" value="Unassembled WGS sequence"/>
</dbReference>
<evidence type="ECO:0000313" key="13">
    <source>
        <dbReference type="EMBL" id="KAF7639468.1"/>
    </source>
</evidence>
<keyword evidence="6" id="KW-0303">Gap junction</keyword>
<protein>
    <recommendedName>
        <fullName evidence="12">Innexin</fullName>
    </recommendedName>
</protein>
<keyword evidence="10 12" id="KW-0472">Membrane</keyword>